<sequence length="587" mass="63103">MDDSRTATLSSQSGSDTLMQKETLAADARKSIPSRPTSFKGASGSTQDDIPKSEPRSPTEKDTPSTEQEWISGIPLFAAITGVTLVIFLMLLDTSIVSTAIPRITNEFHSLQDVAWYGSAYTLASCALQPLTGKFYTHFTTKWVFLGFFGVFELGSLICGLANSSKMLIVGRAVAGMGTSGMVNGAMTIIAGALPMHRRPAMIGIMMGVSQLGLVLGPLIGGAFTTYTTWRWCFYINLPIGALVAVLLVFTHIPEQRKKGRAVEVLPTFFKTFDLVGFVLFAPAAIMFLLALEYGGNKYAWNSSTVIGLFCGAGATCIIFLIWEYRTGEGAMIPFHLIRPRIAYSSYVSMMTMFGMTMVMTYYLPIYFQAVRGHSALVSGVDLLPNVLCQLVMAVVSGVLTGKLGYYLPWAVFGSMLNAIGSGLLATLSPTTPTRDWAGFQALFGFGRGASTQAPMIAVQNAISPDEVSTAMAILTFSQTFGGSVFLAVAEVIFSNSLKDTIPKYAPNVDPNTVIAAGATGFRDVISQQDLPGVLSAYAKSIDRVFYLAAALAVVQFVASWGLGWKDISQKKDEPKDTEKGEIAIEA</sequence>
<evidence type="ECO:0000256" key="4">
    <source>
        <dbReference type="ARBA" id="ARBA00022989"/>
    </source>
</evidence>
<feature type="compositionally biased region" description="Polar residues" evidence="6">
    <location>
        <begin position="1"/>
        <end position="20"/>
    </location>
</feature>
<feature type="transmembrane region" description="Helical" evidence="7">
    <location>
        <begin position="545"/>
        <end position="563"/>
    </location>
</feature>
<keyword evidence="4 7" id="KW-1133">Transmembrane helix</keyword>
<reference evidence="9 10" key="1">
    <citation type="submission" date="2015-02" db="EMBL/GenBank/DDBJ databases">
        <title>Draft Genome Sequences of Two Closely-Related Aflatoxigenic Aspergillus Species Obtained from the Cote d'Ivoire.</title>
        <authorList>
            <person name="Moore G.G."/>
            <person name="Beltz S.B."/>
            <person name="Mack B.M."/>
        </authorList>
    </citation>
    <scope>NUCLEOTIDE SEQUENCE [LARGE SCALE GENOMIC DNA]</scope>
    <source>
        <strain evidence="9 10">SRRC1468</strain>
    </source>
</reference>
<dbReference type="InterPro" id="IPR036259">
    <property type="entry name" value="MFS_trans_sf"/>
</dbReference>
<feature type="transmembrane region" description="Helical" evidence="7">
    <location>
        <begin position="200"/>
        <end position="220"/>
    </location>
</feature>
<gene>
    <name evidence="9" type="ORF">ARAM_001656</name>
</gene>
<dbReference type="Pfam" id="PF07690">
    <property type="entry name" value="MFS_1"/>
    <property type="match status" value="1"/>
</dbReference>
<evidence type="ECO:0000313" key="9">
    <source>
        <dbReference type="EMBL" id="KKK19654.1"/>
    </source>
</evidence>
<evidence type="ECO:0000256" key="7">
    <source>
        <dbReference type="SAM" id="Phobius"/>
    </source>
</evidence>
<dbReference type="Proteomes" id="UP000034291">
    <property type="component" value="Unassembled WGS sequence"/>
</dbReference>
<keyword evidence="10" id="KW-1185">Reference proteome</keyword>
<proteinExistence type="inferred from homology"/>
<keyword evidence="5 7" id="KW-0472">Membrane</keyword>
<keyword evidence="3 7" id="KW-0812">Transmembrane</keyword>
<feature type="transmembrane region" description="Helical" evidence="7">
    <location>
        <begin position="70"/>
        <end position="93"/>
    </location>
</feature>
<feature type="compositionally biased region" description="Basic and acidic residues" evidence="6">
    <location>
        <begin position="49"/>
        <end position="64"/>
    </location>
</feature>
<feature type="transmembrane region" description="Helical" evidence="7">
    <location>
        <begin position="299"/>
        <end position="323"/>
    </location>
</feature>
<feature type="transmembrane region" description="Helical" evidence="7">
    <location>
        <begin position="273"/>
        <end position="292"/>
    </location>
</feature>
<dbReference type="GO" id="GO:0005886">
    <property type="term" value="C:plasma membrane"/>
    <property type="evidence" value="ECO:0007669"/>
    <property type="project" value="TreeGrafter"/>
</dbReference>
<comment type="subcellular location">
    <subcellularLocation>
        <location evidence="1">Membrane</location>
        <topology evidence="1">Multi-pass membrane protein</topology>
    </subcellularLocation>
</comment>
<evidence type="ECO:0000256" key="6">
    <source>
        <dbReference type="SAM" id="MobiDB-lite"/>
    </source>
</evidence>
<evidence type="ECO:0000259" key="8">
    <source>
        <dbReference type="PROSITE" id="PS50850"/>
    </source>
</evidence>
<dbReference type="OrthoDB" id="10021397at2759"/>
<evidence type="ECO:0000256" key="5">
    <source>
        <dbReference type="ARBA" id="ARBA00023136"/>
    </source>
</evidence>
<dbReference type="PROSITE" id="PS50850">
    <property type="entry name" value="MFS"/>
    <property type="match status" value="1"/>
</dbReference>
<feature type="domain" description="Major facilitator superfamily (MFS) profile" evidence="8">
    <location>
        <begin position="79"/>
        <end position="568"/>
    </location>
</feature>
<dbReference type="EMBL" id="JZBS01002188">
    <property type="protein sequence ID" value="KKK19654.1"/>
    <property type="molecule type" value="Genomic_DNA"/>
</dbReference>
<dbReference type="GO" id="GO:0022857">
    <property type="term" value="F:transmembrane transporter activity"/>
    <property type="evidence" value="ECO:0007669"/>
    <property type="project" value="InterPro"/>
</dbReference>
<dbReference type="PRINTS" id="PR01036">
    <property type="entry name" value="TCRTETB"/>
</dbReference>
<evidence type="ECO:0000256" key="3">
    <source>
        <dbReference type="ARBA" id="ARBA00022692"/>
    </source>
</evidence>
<feature type="region of interest" description="Disordered" evidence="6">
    <location>
        <begin position="1"/>
        <end position="67"/>
    </location>
</feature>
<dbReference type="FunFam" id="1.20.1250.20:FF:000196">
    <property type="entry name" value="MFS toxin efflux pump (AflT)"/>
    <property type="match status" value="1"/>
</dbReference>
<name>A0A0F8UJ62_9EURO</name>
<evidence type="ECO:0000256" key="1">
    <source>
        <dbReference type="ARBA" id="ARBA00004141"/>
    </source>
</evidence>
<feature type="transmembrane region" description="Helical" evidence="7">
    <location>
        <begin position="376"/>
        <end position="400"/>
    </location>
</feature>
<dbReference type="PANTHER" id="PTHR23501">
    <property type="entry name" value="MAJOR FACILITATOR SUPERFAMILY"/>
    <property type="match status" value="1"/>
</dbReference>
<comment type="similarity">
    <text evidence="2">Belongs to the major facilitator superfamily. TCR/Tet family.</text>
</comment>
<organism evidence="9 10">
    <name type="scientific">Aspergillus rambellii</name>
    <dbReference type="NCBI Taxonomy" id="308745"/>
    <lineage>
        <taxon>Eukaryota</taxon>
        <taxon>Fungi</taxon>
        <taxon>Dikarya</taxon>
        <taxon>Ascomycota</taxon>
        <taxon>Pezizomycotina</taxon>
        <taxon>Eurotiomycetes</taxon>
        <taxon>Eurotiomycetidae</taxon>
        <taxon>Eurotiales</taxon>
        <taxon>Aspergillaceae</taxon>
        <taxon>Aspergillus</taxon>
        <taxon>Aspergillus subgen. Nidulantes</taxon>
    </lineage>
</organism>
<evidence type="ECO:0000313" key="10">
    <source>
        <dbReference type="Proteomes" id="UP000034291"/>
    </source>
</evidence>
<dbReference type="CDD" id="cd17502">
    <property type="entry name" value="MFS_Azr1_MDR_like"/>
    <property type="match status" value="1"/>
</dbReference>
<dbReference type="InterPro" id="IPR011701">
    <property type="entry name" value="MFS"/>
</dbReference>
<feature type="transmembrane region" description="Helical" evidence="7">
    <location>
        <begin position="174"/>
        <end position="194"/>
    </location>
</feature>
<protein>
    <submittedName>
        <fullName evidence="9">MFS multidrug transporter</fullName>
    </submittedName>
</protein>
<dbReference type="InterPro" id="IPR020846">
    <property type="entry name" value="MFS_dom"/>
</dbReference>
<dbReference type="FunFam" id="1.20.1720.10:FF:000012">
    <property type="entry name" value="MFS toxin efflux pump (AflT)"/>
    <property type="match status" value="1"/>
</dbReference>
<dbReference type="SUPFAM" id="SSF103473">
    <property type="entry name" value="MFS general substrate transporter"/>
    <property type="match status" value="1"/>
</dbReference>
<dbReference type="Gene3D" id="1.20.1720.10">
    <property type="entry name" value="Multidrug resistance protein D"/>
    <property type="match status" value="1"/>
</dbReference>
<evidence type="ECO:0000256" key="2">
    <source>
        <dbReference type="ARBA" id="ARBA00007520"/>
    </source>
</evidence>
<feature type="transmembrane region" description="Helical" evidence="7">
    <location>
        <begin position="232"/>
        <end position="253"/>
    </location>
</feature>
<feature type="transmembrane region" description="Helical" evidence="7">
    <location>
        <begin position="143"/>
        <end position="162"/>
    </location>
</feature>
<feature type="transmembrane region" description="Helical" evidence="7">
    <location>
        <begin position="343"/>
        <end position="364"/>
    </location>
</feature>
<dbReference type="Gene3D" id="1.20.1250.20">
    <property type="entry name" value="MFS general substrate transporter like domains"/>
    <property type="match status" value="1"/>
</dbReference>
<feature type="transmembrane region" description="Helical" evidence="7">
    <location>
        <begin position="406"/>
        <end position="428"/>
    </location>
</feature>
<dbReference type="PANTHER" id="PTHR23501:SF193">
    <property type="entry name" value="MULTIDRUG TRANSPORTER, PUTATIVE (AFU_ORTHOLOGUE AFUA_8G00940)-RELATED"/>
    <property type="match status" value="1"/>
</dbReference>
<accession>A0A0F8UJ62</accession>
<dbReference type="AlphaFoldDB" id="A0A0F8UJ62"/>
<comment type="caution">
    <text evidence="9">The sequence shown here is derived from an EMBL/GenBank/DDBJ whole genome shotgun (WGS) entry which is preliminary data.</text>
</comment>